<name>A0A0C9RXP9_AMBAM</name>
<reference evidence="4" key="1">
    <citation type="journal article" date="2015" name="PLoS ONE">
        <title>An Insight into the Sialome of the Lone Star Tick, Amblyomma americanum, with a Glimpse on Its Time Dependent Gene Expression.</title>
        <authorList>
            <person name="Karim S."/>
            <person name="Ribeiro J.M."/>
        </authorList>
    </citation>
    <scope>NUCLEOTIDE SEQUENCE</scope>
    <source>
        <tissue evidence="4">Salivary gland</tissue>
    </source>
</reference>
<feature type="signal peptide" evidence="2">
    <location>
        <begin position="1"/>
        <end position="20"/>
    </location>
</feature>
<dbReference type="EMBL" id="GBZX01000324">
    <property type="protein sequence ID" value="JAG92416.1"/>
    <property type="molecule type" value="mRNA"/>
</dbReference>
<evidence type="ECO:0000259" key="3">
    <source>
        <dbReference type="Pfam" id="PF05649"/>
    </source>
</evidence>
<proteinExistence type="evidence at transcript level"/>
<dbReference type="Pfam" id="PF05649">
    <property type="entry name" value="Peptidase_M13_N"/>
    <property type="match status" value="1"/>
</dbReference>
<organism evidence="4">
    <name type="scientific">Amblyomma americanum</name>
    <name type="common">Lone star tick</name>
    <dbReference type="NCBI Taxonomy" id="6943"/>
    <lineage>
        <taxon>Eukaryota</taxon>
        <taxon>Metazoa</taxon>
        <taxon>Ecdysozoa</taxon>
        <taxon>Arthropoda</taxon>
        <taxon>Chelicerata</taxon>
        <taxon>Arachnida</taxon>
        <taxon>Acari</taxon>
        <taxon>Parasitiformes</taxon>
        <taxon>Ixodida</taxon>
        <taxon>Ixodoidea</taxon>
        <taxon>Ixodidae</taxon>
        <taxon>Amblyomminae</taxon>
        <taxon>Amblyomma</taxon>
    </lineage>
</organism>
<dbReference type="GO" id="GO:0016485">
    <property type="term" value="P:protein processing"/>
    <property type="evidence" value="ECO:0007669"/>
    <property type="project" value="TreeGrafter"/>
</dbReference>
<dbReference type="InterPro" id="IPR024079">
    <property type="entry name" value="MetalloPept_cat_dom_sf"/>
</dbReference>
<dbReference type="SUPFAM" id="SSF55486">
    <property type="entry name" value="Metalloproteases ('zincins'), catalytic domain"/>
    <property type="match status" value="1"/>
</dbReference>
<dbReference type="GO" id="GO:0004222">
    <property type="term" value="F:metalloendopeptidase activity"/>
    <property type="evidence" value="ECO:0007669"/>
    <property type="project" value="InterPro"/>
</dbReference>
<dbReference type="GO" id="GO:0005886">
    <property type="term" value="C:plasma membrane"/>
    <property type="evidence" value="ECO:0007669"/>
    <property type="project" value="TreeGrafter"/>
</dbReference>
<protein>
    <submittedName>
        <fullName evidence="4">Putative m13 family peptidase</fullName>
    </submittedName>
</protein>
<dbReference type="AlphaFoldDB" id="A0A0C9RXP9"/>
<feature type="chain" id="PRO_5002202383" evidence="2">
    <location>
        <begin position="21"/>
        <end position="189"/>
    </location>
</feature>
<evidence type="ECO:0000313" key="4">
    <source>
        <dbReference type="EMBL" id="JAG92416.1"/>
    </source>
</evidence>
<evidence type="ECO:0000256" key="2">
    <source>
        <dbReference type="SAM" id="SignalP"/>
    </source>
</evidence>
<dbReference type="PANTHER" id="PTHR11733:SF167">
    <property type="entry name" value="FI17812P1-RELATED"/>
    <property type="match status" value="1"/>
</dbReference>
<dbReference type="PROSITE" id="PS51885">
    <property type="entry name" value="NEPRILYSIN"/>
    <property type="match status" value="1"/>
</dbReference>
<feature type="domain" description="Peptidase M13 N-terminal" evidence="3">
    <location>
        <begin position="55"/>
        <end position="184"/>
    </location>
</feature>
<keyword evidence="2" id="KW-0732">Signal</keyword>
<dbReference type="InterPro" id="IPR008753">
    <property type="entry name" value="Peptidase_M13_N"/>
</dbReference>
<feature type="non-terminal residue" evidence="4">
    <location>
        <position position="189"/>
    </location>
</feature>
<sequence length="189" mass="21426">MNILLVLILVTWSILIPSGAELFEERMDDDNVCRTPVCQERAMLINASINSSVDPCSDFFSYACGGWISNHTPSSHGRYSVTDELQEQRSQKMKSIMEELTIVDFDQSVVHKAYVLYNTCVEFPHQKNRQGGLLHVLSSAGFPDWPIISNDTGAQKWENSTEMLRDVGILPVLDVFVKEDDETSIYYIQ</sequence>
<accession>A0A0C9RXP9</accession>
<evidence type="ECO:0000256" key="1">
    <source>
        <dbReference type="ARBA" id="ARBA00007357"/>
    </source>
</evidence>
<dbReference type="InterPro" id="IPR000718">
    <property type="entry name" value="Peptidase_M13"/>
</dbReference>
<dbReference type="PANTHER" id="PTHR11733">
    <property type="entry name" value="ZINC METALLOPROTEASE FAMILY M13 NEPRILYSIN-RELATED"/>
    <property type="match status" value="1"/>
</dbReference>
<dbReference type="Gene3D" id="3.40.390.10">
    <property type="entry name" value="Collagenase (Catalytic Domain)"/>
    <property type="match status" value="1"/>
</dbReference>
<comment type="similarity">
    <text evidence="1">Belongs to the peptidase M13 family.</text>
</comment>